<sequence>MLSSGPEDLVPFPRFPRLKNLTMEGCYHESAVKISGPQLGRLKLYNVSVYRIVIVAPKLKFLIVHGMMKFSDLSLPSLYHADISLGSTYSYVYNKELLIRHVLSLYRGLSNVISLLLDSYIIQVLSKNYELLEQQPSTFTRLESLIVEADSLPHAVVNCFFKGTSCPEPKLEFL</sequence>
<keyword evidence="2" id="KW-1185">Reference proteome</keyword>
<gene>
    <name evidence="1" type="ORF">LITE_LOCUS15923</name>
</gene>
<protein>
    <submittedName>
        <fullName evidence="1">Uncharacterized protein</fullName>
    </submittedName>
</protein>
<comment type="caution">
    <text evidence="1">The sequence shown here is derived from an EMBL/GenBank/DDBJ whole genome shotgun (WGS) entry which is preliminary data.</text>
</comment>
<organism evidence="1 2">
    <name type="scientific">Linum tenue</name>
    <dbReference type="NCBI Taxonomy" id="586396"/>
    <lineage>
        <taxon>Eukaryota</taxon>
        <taxon>Viridiplantae</taxon>
        <taxon>Streptophyta</taxon>
        <taxon>Embryophyta</taxon>
        <taxon>Tracheophyta</taxon>
        <taxon>Spermatophyta</taxon>
        <taxon>Magnoliopsida</taxon>
        <taxon>eudicotyledons</taxon>
        <taxon>Gunneridae</taxon>
        <taxon>Pentapetalae</taxon>
        <taxon>rosids</taxon>
        <taxon>fabids</taxon>
        <taxon>Malpighiales</taxon>
        <taxon>Linaceae</taxon>
        <taxon>Linum</taxon>
    </lineage>
</organism>
<dbReference type="EMBL" id="CAMGYJ010000005">
    <property type="protein sequence ID" value="CAI0413397.1"/>
    <property type="molecule type" value="Genomic_DNA"/>
</dbReference>
<proteinExistence type="predicted"/>
<name>A0AAV0JTT2_9ROSI</name>
<reference evidence="1" key="1">
    <citation type="submission" date="2022-08" db="EMBL/GenBank/DDBJ databases">
        <authorList>
            <person name="Gutierrez-Valencia J."/>
        </authorList>
    </citation>
    <scope>NUCLEOTIDE SEQUENCE</scope>
</reference>
<accession>A0AAV0JTT2</accession>
<dbReference type="Proteomes" id="UP001154282">
    <property type="component" value="Unassembled WGS sequence"/>
</dbReference>
<dbReference type="AlphaFoldDB" id="A0AAV0JTT2"/>
<evidence type="ECO:0000313" key="2">
    <source>
        <dbReference type="Proteomes" id="UP001154282"/>
    </source>
</evidence>
<evidence type="ECO:0000313" key="1">
    <source>
        <dbReference type="EMBL" id="CAI0413397.1"/>
    </source>
</evidence>